<dbReference type="Proteomes" id="UP000618591">
    <property type="component" value="Unassembled WGS sequence"/>
</dbReference>
<proteinExistence type="predicted"/>
<accession>A0ABQ1GA76</accession>
<dbReference type="RefSeq" id="WP_188445530.1">
    <property type="nucleotide sequence ID" value="NZ_BMDW01000003.1"/>
</dbReference>
<keyword evidence="1" id="KW-1133">Transmembrane helix</keyword>
<organism evidence="2 3">
    <name type="scientific">Sphingomonas psychrolutea</name>
    <dbReference type="NCBI Taxonomy" id="1259676"/>
    <lineage>
        <taxon>Bacteria</taxon>
        <taxon>Pseudomonadati</taxon>
        <taxon>Pseudomonadota</taxon>
        <taxon>Alphaproteobacteria</taxon>
        <taxon>Sphingomonadales</taxon>
        <taxon>Sphingomonadaceae</taxon>
        <taxon>Sphingomonas</taxon>
    </lineage>
</organism>
<dbReference type="NCBIfam" id="TIGR04222">
    <property type="entry name" value="near_uncomplex"/>
    <property type="match status" value="1"/>
</dbReference>
<dbReference type="EMBL" id="BMDW01000003">
    <property type="protein sequence ID" value="GGA39787.1"/>
    <property type="molecule type" value="Genomic_DNA"/>
</dbReference>
<sequence length="279" mass="28663">MGLGPFDLTGGAFLALYGVLLLAAVVAGMAIPRRLRPEGGPGRTNDVDQLAYLAGRATRLTDAAVARLLAAGALVLEDKGNFRIVPGVQGQTAAERAILRLSSPVTLANLQRAATSTAPATEDALRRAGLLLEDLIAWELRLFQTLPYLLLLAFGAIKWDIGVMRGRPVGFLTVLLVLTALFALIRFVVVDRRTRSGLAALETARSGSERLRRAPVATETGLAVALFGTTVLSGSAWGDYHRLRAASGGDGSVSGDSGSSCGCSGGDGGGGGGCGGCSS</sequence>
<dbReference type="InterPro" id="IPR026467">
    <property type="entry name" value="Ser/Gly_Cys_C_dom"/>
</dbReference>
<keyword evidence="1" id="KW-0472">Membrane</keyword>
<keyword evidence="1" id="KW-0812">Transmembrane</keyword>
<evidence type="ECO:0000313" key="3">
    <source>
        <dbReference type="Proteomes" id="UP000618591"/>
    </source>
</evidence>
<evidence type="ECO:0008006" key="4">
    <source>
        <dbReference type="Google" id="ProtNLM"/>
    </source>
</evidence>
<keyword evidence="3" id="KW-1185">Reference proteome</keyword>
<reference evidence="3" key="1">
    <citation type="journal article" date="2019" name="Int. J. Syst. Evol. Microbiol.">
        <title>The Global Catalogue of Microorganisms (GCM) 10K type strain sequencing project: providing services to taxonomists for standard genome sequencing and annotation.</title>
        <authorList>
            <consortium name="The Broad Institute Genomics Platform"/>
            <consortium name="The Broad Institute Genome Sequencing Center for Infectious Disease"/>
            <person name="Wu L."/>
            <person name="Ma J."/>
        </authorList>
    </citation>
    <scope>NUCLEOTIDE SEQUENCE [LARGE SCALE GENOMIC DNA]</scope>
    <source>
        <strain evidence="3">CGMCC 1.10106</strain>
    </source>
</reference>
<evidence type="ECO:0000256" key="1">
    <source>
        <dbReference type="SAM" id="Phobius"/>
    </source>
</evidence>
<name>A0ABQ1GA76_9SPHN</name>
<evidence type="ECO:0000313" key="2">
    <source>
        <dbReference type="EMBL" id="GGA39787.1"/>
    </source>
</evidence>
<feature type="transmembrane region" description="Helical" evidence="1">
    <location>
        <begin position="169"/>
        <end position="189"/>
    </location>
</feature>
<feature type="transmembrane region" description="Helical" evidence="1">
    <location>
        <begin position="12"/>
        <end position="31"/>
    </location>
</feature>
<gene>
    <name evidence="2" type="ORF">GCM10011395_07600</name>
</gene>
<comment type="caution">
    <text evidence="2">The sequence shown here is derived from an EMBL/GenBank/DDBJ whole genome shotgun (WGS) entry which is preliminary data.</text>
</comment>
<feature type="transmembrane region" description="Helical" evidence="1">
    <location>
        <begin position="135"/>
        <end position="157"/>
    </location>
</feature>
<protein>
    <recommendedName>
        <fullName evidence="4">TIGR04222 domain-containing membrane protein</fullName>
    </recommendedName>
</protein>